<evidence type="ECO:0000259" key="26">
    <source>
        <dbReference type="PROSITE" id="PS50109"/>
    </source>
</evidence>
<evidence type="ECO:0000256" key="10">
    <source>
        <dbReference type="ARBA" id="ARBA00022553"/>
    </source>
</evidence>
<evidence type="ECO:0000256" key="11">
    <source>
        <dbReference type="ARBA" id="ARBA00022679"/>
    </source>
</evidence>
<evidence type="ECO:0000313" key="29">
    <source>
        <dbReference type="Proteomes" id="UP001139347"/>
    </source>
</evidence>
<feature type="domain" description="Histidine kinase" evidence="26">
    <location>
        <begin position="273"/>
        <end position="458"/>
    </location>
</feature>
<comment type="caution">
    <text evidence="28">The sequence shown here is derived from an EMBL/GenBank/DDBJ whole genome shotgun (WGS) entry which is preliminary data.</text>
</comment>
<evidence type="ECO:0000256" key="18">
    <source>
        <dbReference type="ARBA" id="ARBA00023004"/>
    </source>
</evidence>
<keyword evidence="24" id="KW-0175">Coiled coil</keyword>
<gene>
    <name evidence="28" type="ORF">MUG84_23840</name>
</gene>
<dbReference type="Pfam" id="PF00672">
    <property type="entry name" value="HAMP"/>
    <property type="match status" value="1"/>
</dbReference>
<keyword evidence="12 25" id="KW-0812">Transmembrane</keyword>
<dbReference type="EMBL" id="JALIRP010000014">
    <property type="protein sequence ID" value="MCJ8014717.1"/>
    <property type="molecule type" value="Genomic_DNA"/>
</dbReference>
<evidence type="ECO:0000256" key="3">
    <source>
        <dbReference type="ARBA" id="ARBA00004496"/>
    </source>
</evidence>
<keyword evidence="20" id="KW-0411">Iron-sulfur</keyword>
<evidence type="ECO:0000256" key="8">
    <source>
        <dbReference type="ARBA" id="ARBA00022485"/>
    </source>
</evidence>
<evidence type="ECO:0000256" key="16">
    <source>
        <dbReference type="ARBA" id="ARBA00022840"/>
    </source>
</evidence>
<feature type="coiled-coil region" evidence="24">
    <location>
        <begin position="265"/>
        <end position="331"/>
    </location>
</feature>
<evidence type="ECO:0000256" key="4">
    <source>
        <dbReference type="ARBA" id="ARBA00004651"/>
    </source>
</evidence>
<reference evidence="28" key="1">
    <citation type="submission" date="2022-04" db="EMBL/GenBank/DDBJ databases">
        <title>Paenibacillus mangrovi sp. nov., a novel endophytic bacterium isolated from bark of Kandelia candel.</title>
        <authorList>
            <person name="Tuo L."/>
        </authorList>
    </citation>
    <scope>NUCLEOTIDE SEQUENCE</scope>
    <source>
        <strain evidence="28">KQZ6P-2</strain>
    </source>
</reference>
<proteinExistence type="predicted"/>
<dbReference type="PRINTS" id="PR00344">
    <property type="entry name" value="BCTRLSENSOR"/>
</dbReference>
<dbReference type="SMART" id="SM00387">
    <property type="entry name" value="HATPase_c"/>
    <property type="match status" value="1"/>
</dbReference>
<dbReference type="CDD" id="cd06225">
    <property type="entry name" value="HAMP"/>
    <property type="match status" value="1"/>
</dbReference>
<dbReference type="Gene3D" id="3.30.565.10">
    <property type="entry name" value="Histidine kinase-like ATPase, C-terminal domain"/>
    <property type="match status" value="1"/>
</dbReference>
<dbReference type="InterPro" id="IPR003594">
    <property type="entry name" value="HATPase_dom"/>
</dbReference>
<keyword evidence="11" id="KW-0808">Transferase</keyword>
<dbReference type="PROSITE" id="PS50885">
    <property type="entry name" value="HAMP"/>
    <property type="match status" value="1"/>
</dbReference>
<evidence type="ECO:0000256" key="22">
    <source>
        <dbReference type="ARBA" id="ARBA00024827"/>
    </source>
</evidence>
<dbReference type="GO" id="GO:0046983">
    <property type="term" value="F:protein dimerization activity"/>
    <property type="evidence" value="ECO:0007669"/>
    <property type="project" value="InterPro"/>
</dbReference>
<dbReference type="CDD" id="cd16917">
    <property type="entry name" value="HATPase_UhpB-NarQ-NarX-like"/>
    <property type="match status" value="1"/>
</dbReference>
<dbReference type="Gene3D" id="6.10.340.10">
    <property type="match status" value="1"/>
</dbReference>
<comment type="function">
    <text evidence="22">Member of the two-component regulatory system NreB/NreC involved in the control of dissimilatory nitrate/nitrite reduction in response to oxygen. NreB functions as a direct oxygen sensor histidine kinase which is autophosphorylated, in the absence of oxygen, probably at the conserved histidine residue, and transfers its phosphate group probably to a conserved aspartate residue of NreC. NreB/NreC activates the expression of the nitrate (narGHJI) and nitrite (nir) reductase operons, as well as the putative nitrate transporter gene narT.</text>
</comment>
<dbReference type="InterPro" id="IPR011712">
    <property type="entry name" value="Sig_transdc_His_kin_sub3_dim/P"/>
</dbReference>
<evidence type="ECO:0000259" key="27">
    <source>
        <dbReference type="PROSITE" id="PS50885"/>
    </source>
</evidence>
<feature type="domain" description="HAMP" evidence="27">
    <location>
        <begin position="208"/>
        <end position="260"/>
    </location>
</feature>
<comment type="cofactor">
    <cofactor evidence="2">
        <name>[4Fe-4S] cluster</name>
        <dbReference type="ChEBI" id="CHEBI:49883"/>
    </cofactor>
</comment>
<evidence type="ECO:0000256" key="23">
    <source>
        <dbReference type="ARBA" id="ARBA00030800"/>
    </source>
</evidence>
<keyword evidence="19" id="KW-0902">Two-component regulatory system</keyword>
<keyword evidence="8" id="KW-0004">4Fe-4S</keyword>
<keyword evidence="29" id="KW-1185">Reference proteome</keyword>
<keyword evidence="13" id="KW-0479">Metal-binding</keyword>
<keyword evidence="7" id="KW-1003">Cell membrane</keyword>
<evidence type="ECO:0000256" key="24">
    <source>
        <dbReference type="SAM" id="Coils"/>
    </source>
</evidence>
<evidence type="ECO:0000256" key="25">
    <source>
        <dbReference type="SAM" id="Phobius"/>
    </source>
</evidence>
<dbReference type="Pfam" id="PF07730">
    <property type="entry name" value="HisKA_3"/>
    <property type="match status" value="1"/>
</dbReference>
<evidence type="ECO:0000256" key="19">
    <source>
        <dbReference type="ARBA" id="ARBA00023012"/>
    </source>
</evidence>
<dbReference type="Gene3D" id="1.20.5.1930">
    <property type="match status" value="1"/>
</dbReference>
<dbReference type="GO" id="GO:0000155">
    <property type="term" value="F:phosphorelay sensor kinase activity"/>
    <property type="evidence" value="ECO:0007669"/>
    <property type="project" value="InterPro"/>
</dbReference>
<evidence type="ECO:0000256" key="20">
    <source>
        <dbReference type="ARBA" id="ARBA00023014"/>
    </source>
</evidence>
<accession>A0A9X2B797</accession>
<dbReference type="InterPro" id="IPR005467">
    <property type="entry name" value="His_kinase_dom"/>
</dbReference>
<dbReference type="Proteomes" id="UP001139347">
    <property type="component" value="Unassembled WGS sequence"/>
</dbReference>
<evidence type="ECO:0000256" key="17">
    <source>
        <dbReference type="ARBA" id="ARBA00022989"/>
    </source>
</evidence>
<comment type="subcellular location">
    <subcellularLocation>
        <location evidence="4">Cell membrane</location>
        <topology evidence="4">Multi-pass membrane protein</topology>
    </subcellularLocation>
    <subcellularLocation>
        <location evidence="3">Cytoplasm</location>
    </subcellularLocation>
</comment>
<dbReference type="GO" id="GO:0005524">
    <property type="term" value="F:ATP binding"/>
    <property type="evidence" value="ECO:0007669"/>
    <property type="project" value="UniProtKB-KW"/>
</dbReference>
<dbReference type="InterPro" id="IPR003660">
    <property type="entry name" value="HAMP_dom"/>
</dbReference>
<dbReference type="Pfam" id="PF02518">
    <property type="entry name" value="HATPase_c"/>
    <property type="match status" value="1"/>
</dbReference>
<keyword evidence="15 28" id="KW-0418">Kinase</keyword>
<keyword evidence="17 25" id="KW-1133">Transmembrane helix</keyword>
<evidence type="ECO:0000256" key="2">
    <source>
        <dbReference type="ARBA" id="ARBA00001966"/>
    </source>
</evidence>
<dbReference type="EC" id="2.7.13.3" evidence="5"/>
<keyword evidence="18" id="KW-0408">Iron</keyword>
<dbReference type="PROSITE" id="PS50109">
    <property type="entry name" value="HIS_KIN"/>
    <property type="match status" value="1"/>
</dbReference>
<feature type="transmembrane region" description="Helical" evidence="25">
    <location>
        <begin position="7"/>
        <end position="31"/>
    </location>
</feature>
<evidence type="ECO:0000256" key="21">
    <source>
        <dbReference type="ARBA" id="ARBA00023136"/>
    </source>
</evidence>
<evidence type="ECO:0000256" key="5">
    <source>
        <dbReference type="ARBA" id="ARBA00012438"/>
    </source>
</evidence>
<sequence length="469" mass="52598">MQWKLTLYYILTTIVVMLLLEMIVVLGYYLFVNYNTDRILAFQVGSVAQNAAIHFSGPFVNKDNLNQTLKDWPSEMGTEFQGYSAAFDLGGRPIVITREPFFEDNTELEMPAEVKQHVQTALSMEPSMVKPITTYVYKEKSAVYIVASIANKTAVRGALVVKAEQVRLSSQNLRNFMPNVFSFFGISLIGFIIGAAIVGLTFGIVTSRSLVRRIQRILTSTNRWSHGDFTVSINDPSGDELGQLVHRLNQMAKQLKQLLWTRHDLATMEERNRLARELHDSIKQQMFAVSIWVNTGKSLIGQDEEAARSNLTEVEHLISQMQRELNALILELRPIALEGKHLSRALEDYVRAWQGQTGIFVNLEARGDQLVSPVIEEAFFRIAQEALSNAARHSRADTVKLRLECGDPVTLTISDNGSGFDVKDAGHGVGLSSMRERVLTLGGQLDIWSEKGKGTTVTARCFQKESREK</sequence>
<dbReference type="PANTHER" id="PTHR24421">
    <property type="entry name" value="NITRATE/NITRITE SENSOR PROTEIN NARX-RELATED"/>
    <property type="match status" value="1"/>
</dbReference>
<evidence type="ECO:0000256" key="6">
    <source>
        <dbReference type="ARBA" id="ARBA00017322"/>
    </source>
</evidence>
<dbReference type="SMART" id="SM00304">
    <property type="entry name" value="HAMP"/>
    <property type="match status" value="1"/>
</dbReference>
<dbReference type="AlphaFoldDB" id="A0A9X2B797"/>
<keyword evidence="14" id="KW-0547">Nucleotide-binding</keyword>
<organism evidence="28 29">
    <name type="scientific">Paenibacillus mangrovi</name>
    <dbReference type="NCBI Taxonomy" id="2931978"/>
    <lineage>
        <taxon>Bacteria</taxon>
        <taxon>Bacillati</taxon>
        <taxon>Bacillota</taxon>
        <taxon>Bacilli</taxon>
        <taxon>Bacillales</taxon>
        <taxon>Paenibacillaceae</taxon>
        <taxon>Paenibacillus</taxon>
    </lineage>
</organism>
<evidence type="ECO:0000256" key="13">
    <source>
        <dbReference type="ARBA" id="ARBA00022723"/>
    </source>
</evidence>
<dbReference type="SUPFAM" id="SSF158472">
    <property type="entry name" value="HAMP domain-like"/>
    <property type="match status" value="1"/>
</dbReference>
<evidence type="ECO:0000256" key="9">
    <source>
        <dbReference type="ARBA" id="ARBA00022490"/>
    </source>
</evidence>
<name>A0A9X2B797_9BACL</name>
<keyword evidence="9" id="KW-0963">Cytoplasm</keyword>
<dbReference type="GO" id="GO:0005886">
    <property type="term" value="C:plasma membrane"/>
    <property type="evidence" value="ECO:0007669"/>
    <property type="project" value="UniProtKB-SubCell"/>
</dbReference>
<feature type="transmembrane region" description="Helical" evidence="25">
    <location>
        <begin position="180"/>
        <end position="206"/>
    </location>
</feature>
<dbReference type="SUPFAM" id="SSF55874">
    <property type="entry name" value="ATPase domain of HSP90 chaperone/DNA topoisomerase II/histidine kinase"/>
    <property type="match status" value="1"/>
</dbReference>
<evidence type="ECO:0000256" key="7">
    <source>
        <dbReference type="ARBA" id="ARBA00022475"/>
    </source>
</evidence>
<keyword evidence="16" id="KW-0067">ATP-binding</keyword>
<dbReference type="GO" id="GO:0005737">
    <property type="term" value="C:cytoplasm"/>
    <property type="evidence" value="ECO:0007669"/>
    <property type="project" value="UniProtKB-SubCell"/>
</dbReference>
<dbReference type="GO" id="GO:0051539">
    <property type="term" value="F:4 iron, 4 sulfur cluster binding"/>
    <property type="evidence" value="ECO:0007669"/>
    <property type="project" value="UniProtKB-KW"/>
</dbReference>
<evidence type="ECO:0000256" key="14">
    <source>
        <dbReference type="ARBA" id="ARBA00022741"/>
    </source>
</evidence>
<dbReference type="InterPro" id="IPR036890">
    <property type="entry name" value="HATPase_C_sf"/>
</dbReference>
<dbReference type="RefSeq" id="WP_244729899.1">
    <property type="nucleotide sequence ID" value="NZ_JALIRP010000014.1"/>
</dbReference>
<evidence type="ECO:0000313" key="28">
    <source>
        <dbReference type="EMBL" id="MCJ8014717.1"/>
    </source>
</evidence>
<comment type="catalytic activity">
    <reaction evidence="1">
        <text>ATP + protein L-histidine = ADP + protein N-phospho-L-histidine.</text>
        <dbReference type="EC" id="2.7.13.3"/>
    </reaction>
</comment>
<dbReference type="InterPro" id="IPR004358">
    <property type="entry name" value="Sig_transdc_His_kin-like_C"/>
</dbReference>
<evidence type="ECO:0000256" key="15">
    <source>
        <dbReference type="ARBA" id="ARBA00022777"/>
    </source>
</evidence>
<dbReference type="GO" id="GO:0046872">
    <property type="term" value="F:metal ion binding"/>
    <property type="evidence" value="ECO:0007669"/>
    <property type="project" value="UniProtKB-KW"/>
</dbReference>
<evidence type="ECO:0000256" key="1">
    <source>
        <dbReference type="ARBA" id="ARBA00000085"/>
    </source>
</evidence>
<protein>
    <recommendedName>
        <fullName evidence="6">Oxygen sensor histidine kinase NreB</fullName>
        <ecNumber evidence="5">2.7.13.3</ecNumber>
    </recommendedName>
    <alternativeName>
        <fullName evidence="23">Nitrogen regulation protein B</fullName>
    </alternativeName>
</protein>
<dbReference type="PANTHER" id="PTHR24421:SF37">
    <property type="entry name" value="SENSOR HISTIDINE KINASE NARS"/>
    <property type="match status" value="1"/>
</dbReference>
<evidence type="ECO:0000256" key="12">
    <source>
        <dbReference type="ARBA" id="ARBA00022692"/>
    </source>
</evidence>
<keyword evidence="21 25" id="KW-0472">Membrane</keyword>
<keyword evidence="10" id="KW-0597">Phosphoprotein</keyword>
<dbReference type="InterPro" id="IPR050482">
    <property type="entry name" value="Sensor_HK_TwoCompSys"/>
</dbReference>